<dbReference type="SMART" id="SM00980">
    <property type="entry name" value="THAP"/>
    <property type="match status" value="2"/>
</dbReference>
<feature type="coiled-coil region" evidence="6">
    <location>
        <begin position="424"/>
        <end position="458"/>
    </location>
</feature>
<keyword evidence="3" id="KW-0862">Zinc</keyword>
<dbReference type="Pfam" id="PF05485">
    <property type="entry name" value="THAP"/>
    <property type="match status" value="2"/>
</dbReference>
<dbReference type="Proteomes" id="UP000504635">
    <property type="component" value="Unplaced"/>
</dbReference>
<dbReference type="OrthoDB" id="6754832at2759"/>
<evidence type="ECO:0000256" key="6">
    <source>
        <dbReference type="SAM" id="Coils"/>
    </source>
</evidence>
<keyword evidence="4 5" id="KW-0238">DNA-binding</keyword>
<reference evidence="9" key="1">
    <citation type="submission" date="2025-08" db="UniProtKB">
        <authorList>
            <consortium name="RefSeq"/>
        </authorList>
    </citation>
    <scope>IDENTIFICATION</scope>
    <source>
        <tissue evidence="9">Gonads</tissue>
    </source>
</reference>
<dbReference type="InterPro" id="IPR021896">
    <property type="entry name" value="THAP9-like_HTH"/>
</dbReference>
<keyword evidence="8" id="KW-1185">Reference proteome</keyword>
<evidence type="ECO:0000256" key="2">
    <source>
        <dbReference type="ARBA" id="ARBA00022771"/>
    </source>
</evidence>
<dbReference type="InterPro" id="IPR038441">
    <property type="entry name" value="THAP_Znf_sf"/>
</dbReference>
<dbReference type="InterPro" id="IPR006612">
    <property type="entry name" value="THAP_Znf"/>
</dbReference>
<dbReference type="KEGG" id="soy:115876343"/>
<evidence type="ECO:0000256" key="3">
    <source>
        <dbReference type="ARBA" id="ARBA00022833"/>
    </source>
</evidence>
<keyword evidence="6" id="KW-0175">Coiled coil</keyword>
<dbReference type="GeneID" id="115876343"/>
<evidence type="ECO:0000256" key="1">
    <source>
        <dbReference type="ARBA" id="ARBA00022723"/>
    </source>
</evidence>
<dbReference type="InterPro" id="IPR026516">
    <property type="entry name" value="THAP1/10"/>
</dbReference>
<gene>
    <name evidence="9" type="primary">LOC115876343</name>
</gene>
<dbReference type="GO" id="GO:0008270">
    <property type="term" value="F:zinc ion binding"/>
    <property type="evidence" value="ECO:0007669"/>
    <property type="project" value="UniProtKB-KW"/>
</dbReference>
<evidence type="ECO:0000313" key="9">
    <source>
        <dbReference type="RefSeq" id="XP_030747937.1"/>
    </source>
</evidence>
<dbReference type="GO" id="GO:0043565">
    <property type="term" value="F:sequence-specific DNA binding"/>
    <property type="evidence" value="ECO:0007669"/>
    <property type="project" value="InterPro"/>
</dbReference>
<feature type="domain" description="THAP-type" evidence="7">
    <location>
        <begin position="1"/>
        <end position="87"/>
    </location>
</feature>
<evidence type="ECO:0000259" key="7">
    <source>
        <dbReference type="PROSITE" id="PS50950"/>
    </source>
</evidence>
<dbReference type="PANTHER" id="PTHR46600">
    <property type="entry name" value="THAP DOMAIN-CONTAINING"/>
    <property type="match status" value="1"/>
</dbReference>
<dbReference type="AlphaFoldDB" id="A0A6J2X9N8"/>
<evidence type="ECO:0000313" key="8">
    <source>
        <dbReference type="Proteomes" id="UP000504635"/>
    </source>
</evidence>
<dbReference type="PANTHER" id="PTHR46600:SF11">
    <property type="entry name" value="THAP DOMAIN-CONTAINING PROTEIN 10"/>
    <property type="match status" value="1"/>
</dbReference>
<keyword evidence="1" id="KW-0479">Metal-binding</keyword>
<sequence length="547" mass="62418">MGRKLCFLCDRKKTAGLAFHKLPKDPRTRIAWLQFCKIDFNVKMESKDLSNFQICSGHFKPSDYIEPRAFELGNRLALKRGSVPSIFAVHDRSSKSKNSSVSKVTKMCFAPNCKHYSERQKCNFFMFPADPAERRNWINLLRRKDRDPSRYSRVCSCHFKDSSRQNWPTIFEHNSDAVIQTSSSLTDSKISTSVFDLGPVSQDPLSSVVKLEQEEEIHTSDTFAQPSSSLTDSIISTNVFDLNPMSQNHFSSVVKLEQEEEIPTSDTFAQTSTLLADSKTSPTVFDLDPLNQNPLSGVVKLEQEEEIQIRPEFAQSCGALTDSNKSISLFDSDPMSQISISSVVKLEEDLEQGQEIQTITRDTSPSAIDIKTECVFFIENDKIILNETIVEPTKKKRRKLIRKHYVGDFTRDGLLKSRGYKKAFQAARVKIAEQKRQMERYKKQITRLKCEVKDLTASLRPSLKTDEANMGPVCPASSRDLIDILIKGCKNEKFTPGEREFALTLHFYSPRAYNYVRQQYNKALPDTTTITKWYQESINHSEKSVMP</sequence>
<dbReference type="Gene3D" id="6.20.210.20">
    <property type="entry name" value="THAP domain"/>
    <property type="match status" value="2"/>
</dbReference>
<name>A0A6J2X9N8_SITOR</name>
<dbReference type="RefSeq" id="XP_030747937.1">
    <property type="nucleotide sequence ID" value="XM_030892077.1"/>
</dbReference>
<dbReference type="Pfam" id="PF12017">
    <property type="entry name" value="Tnp_P_element"/>
    <property type="match status" value="1"/>
</dbReference>
<evidence type="ECO:0000256" key="5">
    <source>
        <dbReference type="PROSITE-ProRule" id="PRU00309"/>
    </source>
</evidence>
<dbReference type="SMART" id="SM00692">
    <property type="entry name" value="DM3"/>
    <property type="match status" value="2"/>
</dbReference>
<evidence type="ECO:0000256" key="4">
    <source>
        <dbReference type="ARBA" id="ARBA00023125"/>
    </source>
</evidence>
<accession>A0A6J2X9N8</accession>
<dbReference type="InParanoid" id="A0A6J2X9N8"/>
<feature type="domain" description="THAP-type" evidence="7">
    <location>
        <begin position="104"/>
        <end position="182"/>
    </location>
</feature>
<protein>
    <submittedName>
        <fullName evidence="9">Uncharacterized protein LOC115876343 isoform X1</fullName>
    </submittedName>
</protein>
<proteinExistence type="predicted"/>
<organism evidence="8 9">
    <name type="scientific">Sitophilus oryzae</name>
    <name type="common">Rice weevil</name>
    <name type="synonym">Curculio oryzae</name>
    <dbReference type="NCBI Taxonomy" id="7048"/>
    <lineage>
        <taxon>Eukaryota</taxon>
        <taxon>Metazoa</taxon>
        <taxon>Ecdysozoa</taxon>
        <taxon>Arthropoda</taxon>
        <taxon>Hexapoda</taxon>
        <taxon>Insecta</taxon>
        <taxon>Pterygota</taxon>
        <taxon>Neoptera</taxon>
        <taxon>Endopterygota</taxon>
        <taxon>Coleoptera</taxon>
        <taxon>Polyphaga</taxon>
        <taxon>Cucujiformia</taxon>
        <taxon>Curculionidae</taxon>
        <taxon>Dryophthorinae</taxon>
        <taxon>Sitophilus</taxon>
    </lineage>
</organism>
<dbReference type="PROSITE" id="PS50950">
    <property type="entry name" value="ZF_THAP"/>
    <property type="match status" value="2"/>
</dbReference>
<keyword evidence="2 5" id="KW-0863">Zinc-finger</keyword>
<dbReference type="SUPFAM" id="SSF57716">
    <property type="entry name" value="Glucocorticoid receptor-like (DNA-binding domain)"/>
    <property type="match status" value="2"/>
</dbReference>